<gene>
    <name evidence="4" type="ORF">ACFQT0_26760</name>
</gene>
<name>A0ABW2UAM7_9BACT</name>
<feature type="domain" description="HTH LytTR-type" evidence="3">
    <location>
        <begin position="155"/>
        <end position="241"/>
    </location>
</feature>
<dbReference type="PROSITE" id="PS50110">
    <property type="entry name" value="RESPONSE_REGULATORY"/>
    <property type="match status" value="1"/>
</dbReference>
<evidence type="ECO:0000259" key="2">
    <source>
        <dbReference type="PROSITE" id="PS50110"/>
    </source>
</evidence>
<dbReference type="EMBL" id="JBHTEK010000003">
    <property type="protein sequence ID" value="MFC7670577.1"/>
    <property type="molecule type" value="Genomic_DNA"/>
</dbReference>
<keyword evidence="5" id="KW-1185">Reference proteome</keyword>
<feature type="domain" description="Response regulatory" evidence="2">
    <location>
        <begin position="3"/>
        <end position="118"/>
    </location>
</feature>
<dbReference type="PROSITE" id="PS50930">
    <property type="entry name" value="HTH_LYTTR"/>
    <property type="match status" value="1"/>
</dbReference>
<proteinExistence type="predicted"/>
<evidence type="ECO:0000313" key="4">
    <source>
        <dbReference type="EMBL" id="MFC7670577.1"/>
    </source>
</evidence>
<reference evidence="5" key="1">
    <citation type="journal article" date="2019" name="Int. J. Syst. Evol. Microbiol.">
        <title>The Global Catalogue of Microorganisms (GCM) 10K type strain sequencing project: providing services to taxonomists for standard genome sequencing and annotation.</title>
        <authorList>
            <consortium name="The Broad Institute Genomics Platform"/>
            <consortium name="The Broad Institute Genome Sequencing Center for Infectious Disease"/>
            <person name="Wu L."/>
            <person name="Ma J."/>
        </authorList>
    </citation>
    <scope>NUCLEOTIDE SEQUENCE [LARGE SCALE GENOMIC DNA]</scope>
    <source>
        <strain evidence="5">JCM 19635</strain>
    </source>
</reference>
<feature type="modified residue" description="4-aspartylphosphate" evidence="1">
    <location>
        <position position="53"/>
    </location>
</feature>
<dbReference type="SMART" id="SM00850">
    <property type="entry name" value="LytTR"/>
    <property type="match status" value="1"/>
</dbReference>
<dbReference type="InterPro" id="IPR046947">
    <property type="entry name" value="LytR-like"/>
</dbReference>
<dbReference type="SUPFAM" id="SSF52172">
    <property type="entry name" value="CheY-like"/>
    <property type="match status" value="1"/>
</dbReference>
<dbReference type="SMART" id="SM00448">
    <property type="entry name" value="REC"/>
    <property type="match status" value="1"/>
</dbReference>
<accession>A0ABW2UAM7</accession>
<dbReference type="Pfam" id="PF00072">
    <property type="entry name" value="Response_reg"/>
    <property type="match status" value="1"/>
</dbReference>
<dbReference type="Proteomes" id="UP001596513">
    <property type="component" value="Unassembled WGS sequence"/>
</dbReference>
<dbReference type="Pfam" id="PF04397">
    <property type="entry name" value="LytTR"/>
    <property type="match status" value="1"/>
</dbReference>
<dbReference type="InterPro" id="IPR001789">
    <property type="entry name" value="Sig_transdc_resp-reg_receiver"/>
</dbReference>
<dbReference type="RefSeq" id="WP_380206288.1">
    <property type="nucleotide sequence ID" value="NZ_JBHTEK010000003.1"/>
</dbReference>
<evidence type="ECO:0000259" key="3">
    <source>
        <dbReference type="PROSITE" id="PS50930"/>
    </source>
</evidence>
<dbReference type="PANTHER" id="PTHR37299:SF1">
    <property type="entry name" value="STAGE 0 SPORULATION PROTEIN A HOMOLOG"/>
    <property type="match status" value="1"/>
</dbReference>
<dbReference type="InterPro" id="IPR007492">
    <property type="entry name" value="LytTR_DNA-bd_dom"/>
</dbReference>
<organism evidence="4 5">
    <name type="scientific">Hymenobacter humi</name>
    <dbReference type="NCBI Taxonomy" id="1411620"/>
    <lineage>
        <taxon>Bacteria</taxon>
        <taxon>Pseudomonadati</taxon>
        <taxon>Bacteroidota</taxon>
        <taxon>Cytophagia</taxon>
        <taxon>Cytophagales</taxon>
        <taxon>Hymenobacteraceae</taxon>
        <taxon>Hymenobacter</taxon>
    </lineage>
</organism>
<dbReference type="InterPro" id="IPR011006">
    <property type="entry name" value="CheY-like_superfamily"/>
</dbReference>
<evidence type="ECO:0000313" key="5">
    <source>
        <dbReference type="Proteomes" id="UP001596513"/>
    </source>
</evidence>
<dbReference type="Gene3D" id="2.40.50.1020">
    <property type="entry name" value="LytTr DNA-binding domain"/>
    <property type="match status" value="1"/>
</dbReference>
<protein>
    <submittedName>
        <fullName evidence="4">LytR/AlgR family response regulator transcription factor</fullName>
    </submittedName>
</protein>
<evidence type="ECO:0000256" key="1">
    <source>
        <dbReference type="PROSITE-ProRule" id="PRU00169"/>
    </source>
</evidence>
<dbReference type="CDD" id="cd17534">
    <property type="entry name" value="REC_DC-like"/>
    <property type="match status" value="1"/>
</dbReference>
<dbReference type="Gene3D" id="3.40.50.2300">
    <property type="match status" value="1"/>
</dbReference>
<sequence>MATILIVEDELLIADEIQRALVRLGHNPLEPVDSSDEALQVLAQQPVELVLMDINIAGDCDGIAAALLVRRQFAVPVVFLTARSDSATLNRAKLAQPYGYLVKPFTDDSLRAQIELALYNAYQAGPIGPVTDLAGAAGDEVLGAAERCPKFKEYLFVRKGSGHVKVLLRDILYFEALQNYVRLHTVKENFVFDSTLRELEQKLPDQFFKTHRSYIVNLDHVQAYEESSVLLGKDYIAVSRSCKDEPQEPHSLGGLGSKPTASGHFKASLNSPKKGLKVSLTAFLCVSCRMEQPFEKPPFWKSDRAPFASYRELDTFLRMSSFAWHAELACRKWLERGATFPGGLNTPKTTDWMAVLSYLNPHLDATQQFGISPADAPDVSILRAYQPATLRPAG</sequence>
<keyword evidence="1" id="KW-0597">Phosphoprotein</keyword>
<dbReference type="PANTHER" id="PTHR37299">
    <property type="entry name" value="TRANSCRIPTIONAL REGULATOR-RELATED"/>
    <property type="match status" value="1"/>
</dbReference>
<comment type="caution">
    <text evidence="4">The sequence shown here is derived from an EMBL/GenBank/DDBJ whole genome shotgun (WGS) entry which is preliminary data.</text>
</comment>